<comment type="caution">
    <text evidence="2">The sequence shown here is derived from an EMBL/GenBank/DDBJ whole genome shotgun (WGS) entry which is preliminary data.</text>
</comment>
<dbReference type="Pfam" id="PF14435">
    <property type="entry name" value="SUKH-4"/>
    <property type="match status" value="1"/>
</dbReference>
<sequence length="141" mass="15224">MNESEVVAAARRPTAAWLESCFGPGTVWRPTEAELPASLTNAGVRDFLTTVGVPAVRLSFVDWHSGDLPEKGMWAEDPDELYGLRRPDDDSPPACHAYCIGTYGVRHLMVRGDPASSRCTTPRAGTTPGATAARWPARCPN</sequence>
<proteinExistence type="predicted"/>
<feature type="region of interest" description="Disordered" evidence="1">
    <location>
        <begin position="117"/>
        <end position="141"/>
    </location>
</feature>
<dbReference type="Proteomes" id="UP001499987">
    <property type="component" value="Unassembled WGS sequence"/>
</dbReference>
<accession>A0ABP4ELB9</accession>
<keyword evidence="3" id="KW-1185">Reference proteome</keyword>
<reference evidence="3" key="1">
    <citation type="journal article" date="2019" name="Int. J. Syst. Evol. Microbiol.">
        <title>The Global Catalogue of Microorganisms (GCM) 10K type strain sequencing project: providing services to taxonomists for standard genome sequencing and annotation.</title>
        <authorList>
            <consortium name="The Broad Institute Genomics Platform"/>
            <consortium name="The Broad Institute Genome Sequencing Center for Infectious Disease"/>
            <person name="Wu L."/>
            <person name="Ma J."/>
        </authorList>
    </citation>
    <scope>NUCLEOTIDE SEQUENCE [LARGE SCALE GENOMIC DNA]</scope>
    <source>
        <strain evidence="3">JCM 13002</strain>
    </source>
</reference>
<feature type="compositionally biased region" description="Low complexity" evidence="1">
    <location>
        <begin position="120"/>
        <end position="141"/>
    </location>
</feature>
<dbReference type="RefSeq" id="WP_344627173.1">
    <property type="nucleotide sequence ID" value="NZ_BAAALD010000091.1"/>
</dbReference>
<protein>
    <submittedName>
        <fullName evidence="2">Uncharacterized protein</fullName>
    </submittedName>
</protein>
<name>A0ABP4ELB9_9ACTN</name>
<gene>
    <name evidence="2" type="ORF">GCM10009663_63760</name>
</gene>
<dbReference type="EMBL" id="BAAALD010000091">
    <property type="protein sequence ID" value="GAA1114335.1"/>
    <property type="molecule type" value="Genomic_DNA"/>
</dbReference>
<organism evidence="2 3">
    <name type="scientific">Kitasatospora arboriphila</name>
    <dbReference type="NCBI Taxonomy" id="258052"/>
    <lineage>
        <taxon>Bacteria</taxon>
        <taxon>Bacillati</taxon>
        <taxon>Actinomycetota</taxon>
        <taxon>Actinomycetes</taxon>
        <taxon>Kitasatosporales</taxon>
        <taxon>Streptomycetaceae</taxon>
        <taxon>Kitasatospora</taxon>
    </lineage>
</organism>
<evidence type="ECO:0000313" key="2">
    <source>
        <dbReference type="EMBL" id="GAA1114335.1"/>
    </source>
</evidence>
<dbReference type="InterPro" id="IPR025851">
    <property type="entry name" value="SUKH-4"/>
</dbReference>
<evidence type="ECO:0000256" key="1">
    <source>
        <dbReference type="SAM" id="MobiDB-lite"/>
    </source>
</evidence>
<evidence type="ECO:0000313" key="3">
    <source>
        <dbReference type="Proteomes" id="UP001499987"/>
    </source>
</evidence>